<proteinExistence type="predicted"/>
<keyword evidence="3" id="KW-1185">Reference proteome</keyword>
<dbReference type="EMBL" id="JBHTEB010000001">
    <property type="protein sequence ID" value="MFD0315537.1"/>
    <property type="molecule type" value="Genomic_DNA"/>
</dbReference>
<evidence type="ECO:0000313" key="3">
    <source>
        <dbReference type="Proteomes" id="UP001597023"/>
    </source>
</evidence>
<evidence type="ECO:0008006" key="4">
    <source>
        <dbReference type="Google" id="ProtNLM"/>
    </source>
</evidence>
<dbReference type="RefSeq" id="WP_381608796.1">
    <property type="nucleotide sequence ID" value="NZ_JBHTEB010000001.1"/>
</dbReference>
<sequence length="92" mass="9895">MTRVRTALLALVAASVSALGVAAATPVAAAPVTSVQAAPVQERGAAGLDVYRGRYLGWADCDKAGRQGVERGHWDQYQCAEGRLFWHLWTNR</sequence>
<comment type="caution">
    <text evidence="2">The sequence shown here is derived from an EMBL/GenBank/DDBJ whole genome shotgun (WGS) entry which is preliminary data.</text>
</comment>
<feature type="signal peptide" evidence="1">
    <location>
        <begin position="1"/>
        <end position="29"/>
    </location>
</feature>
<name>A0ABW2WAH5_9ACTN</name>
<dbReference type="Proteomes" id="UP001597023">
    <property type="component" value="Unassembled WGS sequence"/>
</dbReference>
<accession>A0ABW2WAH5</accession>
<gene>
    <name evidence="2" type="ORF">ACFQZ6_15135</name>
</gene>
<reference evidence="3" key="1">
    <citation type="journal article" date="2019" name="Int. J. Syst. Evol. Microbiol.">
        <title>The Global Catalogue of Microorganisms (GCM) 10K type strain sequencing project: providing services to taxonomists for standard genome sequencing and annotation.</title>
        <authorList>
            <consortium name="The Broad Institute Genomics Platform"/>
            <consortium name="The Broad Institute Genome Sequencing Center for Infectious Disease"/>
            <person name="Wu L."/>
            <person name="Ma J."/>
        </authorList>
    </citation>
    <scope>NUCLEOTIDE SEQUENCE [LARGE SCALE GENOMIC DNA]</scope>
    <source>
        <strain evidence="3">CGMCC 4.7400</strain>
    </source>
</reference>
<evidence type="ECO:0000313" key="2">
    <source>
        <dbReference type="EMBL" id="MFD0315537.1"/>
    </source>
</evidence>
<feature type="chain" id="PRO_5046557905" description="Chitinase" evidence="1">
    <location>
        <begin position="30"/>
        <end position="92"/>
    </location>
</feature>
<protein>
    <recommendedName>
        <fullName evidence="4">Chitinase</fullName>
    </recommendedName>
</protein>
<evidence type="ECO:0000256" key="1">
    <source>
        <dbReference type="SAM" id="SignalP"/>
    </source>
</evidence>
<keyword evidence="1" id="KW-0732">Signal</keyword>
<organism evidence="2 3">
    <name type="scientific">Streptomyces flavalbus</name>
    <dbReference type="NCBI Taxonomy" id="2665155"/>
    <lineage>
        <taxon>Bacteria</taxon>
        <taxon>Bacillati</taxon>
        <taxon>Actinomycetota</taxon>
        <taxon>Actinomycetes</taxon>
        <taxon>Kitasatosporales</taxon>
        <taxon>Streptomycetaceae</taxon>
        <taxon>Streptomyces</taxon>
    </lineage>
</organism>